<dbReference type="AlphaFoldDB" id="A0A919V0M1"/>
<dbReference type="InterPro" id="IPR007138">
    <property type="entry name" value="ABM_dom"/>
</dbReference>
<dbReference type="PANTHER" id="PTHR34474:SF2">
    <property type="entry name" value="SIGNAL TRANSDUCTION PROTEIN TRAP"/>
    <property type="match status" value="1"/>
</dbReference>
<organism evidence="2 3">
    <name type="scientific">Sphaerisporangium rufum</name>
    <dbReference type="NCBI Taxonomy" id="1381558"/>
    <lineage>
        <taxon>Bacteria</taxon>
        <taxon>Bacillati</taxon>
        <taxon>Actinomycetota</taxon>
        <taxon>Actinomycetes</taxon>
        <taxon>Streptosporangiales</taxon>
        <taxon>Streptosporangiaceae</taxon>
        <taxon>Sphaerisporangium</taxon>
    </lineage>
</organism>
<proteinExistence type="predicted"/>
<dbReference type="Proteomes" id="UP000655287">
    <property type="component" value="Unassembled WGS sequence"/>
</dbReference>
<evidence type="ECO:0000313" key="2">
    <source>
        <dbReference type="EMBL" id="GII78899.1"/>
    </source>
</evidence>
<dbReference type="InterPro" id="IPR011008">
    <property type="entry name" value="Dimeric_a/b-barrel"/>
</dbReference>
<dbReference type="RefSeq" id="WP_203988356.1">
    <property type="nucleotide sequence ID" value="NZ_BOOU01000053.1"/>
</dbReference>
<feature type="domain" description="ABM" evidence="1">
    <location>
        <begin position="121"/>
        <end position="213"/>
    </location>
</feature>
<reference evidence="2" key="1">
    <citation type="submission" date="2021-01" db="EMBL/GenBank/DDBJ databases">
        <title>Whole genome shotgun sequence of Sphaerisporangium rufum NBRC 109079.</title>
        <authorList>
            <person name="Komaki H."/>
            <person name="Tamura T."/>
        </authorList>
    </citation>
    <scope>NUCLEOTIDE SEQUENCE</scope>
    <source>
        <strain evidence="2">NBRC 109079</strain>
    </source>
</reference>
<dbReference type="SUPFAM" id="SSF54909">
    <property type="entry name" value="Dimeric alpha+beta barrel"/>
    <property type="match status" value="2"/>
</dbReference>
<protein>
    <recommendedName>
        <fullName evidence="1">ABM domain-containing protein</fullName>
    </recommendedName>
</protein>
<keyword evidence="3" id="KW-1185">Reference proteome</keyword>
<comment type="caution">
    <text evidence="2">The sequence shown here is derived from an EMBL/GenBank/DDBJ whole genome shotgun (WGS) entry which is preliminary data.</text>
</comment>
<dbReference type="InterPro" id="IPR050404">
    <property type="entry name" value="Heme-degrading_MO"/>
</dbReference>
<evidence type="ECO:0000313" key="3">
    <source>
        <dbReference type="Proteomes" id="UP000655287"/>
    </source>
</evidence>
<sequence length="217" mass="25059">MNTTDRDHQAHSRQIHRVMVTMRIHPGMEREFEKTWRDIATTIARHPANRGQTLAKSPADGGIYHIISDWENEERFHQFEHSPEHAANRMRLDPYRDPAGTSMTPMTILERLDHRPAPGRVRVALYLNEPESDKGSVETAYHQISTTLAGRPGLRGNELLRSLRDPRRYAVLSEWDDVPAYREWERSPEHLPTTSPLARYHDKSLGIFGSYEVVAAY</sequence>
<name>A0A919V0M1_9ACTN</name>
<feature type="domain" description="ABM" evidence="1">
    <location>
        <begin position="16"/>
        <end position="104"/>
    </location>
</feature>
<dbReference type="PANTHER" id="PTHR34474">
    <property type="entry name" value="SIGNAL TRANSDUCTION PROTEIN TRAP"/>
    <property type="match status" value="1"/>
</dbReference>
<evidence type="ECO:0000259" key="1">
    <source>
        <dbReference type="PROSITE" id="PS51725"/>
    </source>
</evidence>
<gene>
    <name evidence="2" type="ORF">Sru01_38810</name>
</gene>
<dbReference type="Gene3D" id="3.30.70.100">
    <property type="match status" value="2"/>
</dbReference>
<dbReference type="EMBL" id="BOOU01000053">
    <property type="protein sequence ID" value="GII78899.1"/>
    <property type="molecule type" value="Genomic_DNA"/>
</dbReference>
<dbReference type="PROSITE" id="PS51725">
    <property type="entry name" value="ABM"/>
    <property type="match status" value="2"/>
</dbReference>
<dbReference type="Pfam" id="PF03992">
    <property type="entry name" value="ABM"/>
    <property type="match status" value="2"/>
</dbReference>
<accession>A0A919V0M1</accession>